<dbReference type="SUPFAM" id="SSF51735">
    <property type="entry name" value="NAD(P)-binding Rossmann-fold domains"/>
    <property type="match status" value="1"/>
</dbReference>
<dbReference type="SMART" id="SM01003">
    <property type="entry name" value="AlaDh_PNT_N"/>
    <property type="match status" value="1"/>
</dbReference>
<dbReference type="RefSeq" id="WP_242936685.1">
    <property type="nucleotide sequence ID" value="NZ_CP094326.1"/>
</dbReference>
<evidence type="ECO:0000256" key="6">
    <source>
        <dbReference type="ARBA" id="ARBA00022967"/>
    </source>
</evidence>
<keyword evidence="4" id="KW-0547">Nucleotide-binding</keyword>
<keyword evidence="12" id="KW-1185">Reference proteome</keyword>
<evidence type="ECO:0000256" key="4">
    <source>
        <dbReference type="ARBA" id="ARBA00022741"/>
    </source>
</evidence>
<dbReference type="InterPro" id="IPR007886">
    <property type="entry name" value="AlaDH/PNT_N"/>
</dbReference>
<dbReference type="EC" id="7.1.1.1" evidence="3"/>
<dbReference type="PANTHER" id="PTHR10160">
    <property type="entry name" value="NAD(P) TRANSHYDROGENASE"/>
    <property type="match status" value="1"/>
</dbReference>
<dbReference type="Pfam" id="PF01262">
    <property type="entry name" value="AlaDh_PNT_C"/>
    <property type="match status" value="1"/>
</dbReference>
<evidence type="ECO:0000259" key="9">
    <source>
        <dbReference type="SMART" id="SM01002"/>
    </source>
</evidence>
<feature type="domain" description="Alanine dehydrogenase/pyridine nucleotide transhydrogenase N-terminal" evidence="10">
    <location>
        <begin position="5"/>
        <end position="135"/>
    </location>
</feature>
<comment type="function">
    <text evidence="1">The transhydrogenation between NADH and NADP is coupled to respiration and ATP hydrolysis and functions as a proton pump across the membrane.</text>
</comment>
<evidence type="ECO:0000256" key="5">
    <source>
        <dbReference type="ARBA" id="ARBA00022857"/>
    </source>
</evidence>
<protein>
    <recommendedName>
        <fullName evidence="3">proton-translocating NAD(P)(+) transhydrogenase</fullName>
        <ecNumber evidence="3">7.1.1.1</ecNumber>
    </recommendedName>
</protein>
<dbReference type="SUPFAM" id="SSF52283">
    <property type="entry name" value="Formate/glycerate dehydrogenase catalytic domain-like"/>
    <property type="match status" value="1"/>
</dbReference>
<evidence type="ECO:0000256" key="7">
    <source>
        <dbReference type="ARBA" id="ARBA00023027"/>
    </source>
</evidence>
<dbReference type="PROSITE" id="PS00837">
    <property type="entry name" value="ALADH_PNT_2"/>
    <property type="match status" value="1"/>
</dbReference>
<evidence type="ECO:0000313" key="12">
    <source>
        <dbReference type="Proteomes" id="UP000829476"/>
    </source>
</evidence>
<proteinExistence type="inferred from homology"/>
<organism evidence="11 12">
    <name type="scientific">Zhouia spongiae</name>
    <dbReference type="NCBI Taxonomy" id="2202721"/>
    <lineage>
        <taxon>Bacteria</taxon>
        <taxon>Pseudomonadati</taxon>
        <taxon>Bacteroidota</taxon>
        <taxon>Flavobacteriia</taxon>
        <taxon>Flavobacteriales</taxon>
        <taxon>Flavobacteriaceae</taxon>
        <taxon>Zhouia</taxon>
    </lineage>
</organism>
<dbReference type="Proteomes" id="UP000829476">
    <property type="component" value="Chromosome"/>
</dbReference>
<evidence type="ECO:0000259" key="10">
    <source>
        <dbReference type="SMART" id="SM01003"/>
    </source>
</evidence>
<dbReference type="Gene3D" id="3.40.50.720">
    <property type="entry name" value="NAD(P)-binding Rossmann-like Domain"/>
    <property type="match status" value="2"/>
</dbReference>
<evidence type="ECO:0000256" key="8">
    <source>
        <dbReference type="ARBA" id="ARBA00048202"/>
    </source>
</evidence>
<name>A0ABY3YKZ6_9FLAO</name>
<dbReference type="InterPro" id="IPR007698">
    <property type="entry name" value="AlaDH/PNT_NAD(H)-bd"/>
</dbReference>
<comment type="catalytic activity">
    <reaction evidence="8">
        <text>NAD(+) + NADPH + H(+)(in) = NADH + NADP(+) + H(+)(out)</text>
        <dbReference type="Rhea" id="RHEA:47992"/>
        <dbReference type="ChEBI" id="CHEBI:15378"/>
        <dbReference type="ChEBI" id="CHEBI:57540"/>
        <dbReference type="ChEBI" id="CHEBI:57783"/>
        <dbReference type="ChEBI" id="CHEBI:57945"/>
        <dbReference type="ChEBI" id="CHEBI:58349"/>
        <dbReference type="EC" id="7.1.1.1"/>
    </reaction>
</comment>
<dbReference type="InterPro" id="IPR008143">
    <property type="entry name" value="Ala_DH/PNT_CS2"/>
</dbReference>
<evidence type="ECO:0000313" key="11">
    <source>
        <dbReference type="EMBL" id="UNY98278.1"/>
    </source>
</evidence>
<dbReference type="PANTHER" id="PTHR10160:SF19">
    <property type="entry name" value="PROTON-TRANSLOCATING NAD(P)(+) TRANSHYDROGENASE"/>
    <property type="match status" value="1"/>
</dbReference>
<dbReference type="EMBL" id="CP094326">
    <property type="protein sequence ID" value="UNY98278.1"/>
    <property type="molecule type" value="Genomic_DNA"/>
</dbReference>
<dbReference type="Pfam" id="PF05222">
    <property type="entry name" value="AlaDh_PNT_N"/>
    <property type="match status" value="1"/>
</dbReference>
<dbReference type="SMART" id="SM01002">
    <property type="entry name" value="AlaDh_PNT_C"/>
    <property type="match status" value="1"/>
</dbReference>
<keyword evidence="7" id="KW-0520">NAD</keyword>
<gene>
    <name evidence="11" type="ORF">MQE36_14445</name>
</gene>
<comment type="similarity">
    <text evidence="2">Belongs to the AlaDH/PNT family.</text>
</comment>
<sequence length="370" mass="40179">MKKIGVLKEPSSLVVTCPYHIKPVKEQFTFYIEKGAGIESGYGDNLYTQEGAVICNTAKEVVEASDIILGYENINLSEFDDLDKKKFILGYDFLYNSQALSPFVEKKAELYSLHLLPRTTLAQSMDILSSTASILGYAAVLKAATACSVSIPMISGAGGTLKPARILVIGAGVAGLQAIATAKRLGAIVNAFDVRESSRTEVESLGASFVEIKGAVDSKNAGGYAVEQKEDYLQKVEQVLHEKALEVDIVICTAKLFGRKAPVLLKKQTVKQMKPGAVIVDLAAEMGGNCELVRKSETYKTDQNVTIIGDTNLLSAHASSVSFLLSNNFLSFLKYFNEYNQEEENLIINATQLVQDGQIVNQKIVTNTQN</sequence>
<evidence type="ECO:0000256" key="3">
    <source>
        <dbReference type="ARBA" id="ARBA00012943"/>
    </source>
</evidence>
<dbReference type="InterPro" id="IPR036291">
    <property type="entry name" value="NAD(P)-bd_dom_sf"/>
</dbReference>
<evidence type="ECO:0000256" key="1">
    <source>
        <dbReference type="ARBA" id="ARBA00003943"/>
    </source>
</evidence>
<feature type="domain" description="Alanine dehydrogenase/pyridine nucleotide transhydrogenase NAD(H)-binding" evidence="9">
    <location>
        <begin position="144"/>
        <end position="309"/>
    </location>
</feature>
<keyword evidence="6" id="KW-1278">Translocase</keyword>
<evidence type="ECO:0000256" key="2">
    <source>
        <dbReference type="ARBA" id="ARBA00005689"/>
    </source>
</evidence>
<accession>A0ABY3YKZ6</accession>
<keyword evidence="5" id="KW-0521">NADP</keyword>
<reference evidence="11 12" key="1">
    <citation type="journal article" date="2018" name="Int. J. Syst. Evol. Microbiol.">
        <title>Zhouia spongiae sp. nov., isolated from a marine sponge.</title>
        <authorList>
            <person name="Zhuang L."/>
            <person name="Lin B."/>
            <person name="Qin F."/>
            <person name="Luo L."/>
        </authorList>
    </citation>
    <scope>NUCLEOTIDE SEQUENCE [LARGE SCALE GENOMIC DNA]</scope>
    <source>
        <strain evidence="11 12">HN-Y44</strain>
    </source>
</reference>